<protein>
    <recommendedName>
        <fullName evidence="7">Endoribonuclease YbeY</fullName>
        <ecNumber evidence="7">3.1.-.-</ecNumber>
    </recommendedName>
</protein>
<dbReference type="InterPro" id="IPR023091">
    <property type="entry name" value="MetalPrtase_cat_dom_sf_prd"/>
</dbReference>
<dbReference type="EMBL" id="BAAADD010000014">
    <property type="protein sequence ID" value="GAA0588216.1"/>
    <property type="molecule type" value="Genomic_DNA"/>
</dbReference>
<keyword evidence="5 7" id="KW-0378">Hydrolase</keyword>
<evidence type="ECO:0000256" key="2">
    <source>
        <dbReference type="ARBA" id="ARBA00022722"/>
    </source>
</evidence>
<dbReference type="NCBIfam" id="TIGR00043">
    <property type="entry name" value="rRNA maturation RNase YbeY"/>
    <property type="match status" value="1"/>
</dbReference>
<dbReference type="InterPro" id="IPR020549">
    <property type="entry name" value="YbeY_CS"/>
</dbReference>
<feature type="binding site" evidence="7">
    <location>
        <position position="119"/>
    </location>
    <ligand>
        <name>Zn(2+)</name>
        <dbReference type="ChEBI" id="CHEBI:29105"/>
        <note>catalytic</note>
    </ligand>
</feature>
<keyword evidence="4 7" id="KW-0255">Endonuclease</keyword>
<comment type="function">
    <text evidence="7">Single strand-specific metallo-endoribonuclease involved in late-stage 70S ribosome quality control and in maturation of the 3' terminus of the 16S rRNA.</text>
</comment>
<keyword evidence="2 7" id="KW-0540">Nuclease</keyword>
<evidence type="ECO:0000313" key="9">
    <source>
        <dbReference type="Proteomes" id="UP001499951"/>
    </source>
</evidence>
<gene>
    <name evidence="7 8" type="primary">ybeY</name>
    <name evidence="8" type="ORF">GCM10008942_41520</name>
</gene>
<sequence>MSLTLEIEDGRWRRTRSLSARLKKAVRAALAEAGADEAADLTVLLTTDKRVQALNRDFRSKDKPTNVLSFPSGGNDYLGDIAMAYGVTAKEAKAEGKTLLDHATHLAVHGVLHLVGYDHVTARQAKVMEPMETRILATLGIADPYETR</sequence>
<reference evidence="8 9" key="1">
    <citation type="journal article" date="2019" name="Int. J. Syst. Evol. Microbiol.">
        <title>The Global Catalogue of Microorganisms (GCM) 10K type strain sequencing project: providing services to taxonomists for standard genome sequencing and annotation.</title>
        <authorList>
            <consortium name="The Broad Institute Genomics Platform"/>
            <consortium name="The Broad Institute Genome Sequencing Center for Infectious Disease"/>
            <person name="Wu L."/>
            <person name="Ma J."/>
        </authorList>
    </citation>
    <scope>NUCLEOTIDE SEQUENCE [LARGE SCALE GENOMIC DNA]</scope>
    <source>
        <strain evidence="8 9">JCM 15089</strain>
    </source>
</reference>
<evidence type="ECO:0000313" key="8">
    <source>
        <dbReference type="EMBL" id="GAA0588216.1"/>
    </source>
</evidence>
<evidence type="ECO:0000256" key="6">
    <source>
        <dbReference type="ARBA" id="ARBA00022833"/>
    </source>
</evidence>
<evidence type="ECO:0000256" key="4">
    <source>
        <dbReference type="ARBA" id="ARBA00022759"/>
    </source>
</evidence>
<evidence type="ECO:0000256" key="5">
    <source>
        <dbReference type="ARBA" id="ARBA00022801"/>
    </source>
</evidence>
<evidence type="ECO:0000256" key="1">
    <source>
        <dbReference type="ARBA" id="ARBA00010875"/>
    </source>
</evidence>
<accession>A0ABN1FCZ5</accession>
<dbReference type="HAMAP" id="MF_00009">
    <property type="entry name" value="Endoribonucl_YbeY"/>
    <property type="match status" value="1"/>
</dbReference>
<dbReference type="Pfam" id="PF02130">
    <property type="entry name" value="YbeY"/>
    <property type="match status" value="1"/>
</dbReference>
<feature type="binding site" evidence="7">
    <location>
        <position position="113"/>
    </location>
    <ligand>
        <name>Zn(2+)</name>
        <dbReference type="ChEBI" id="CHEBI:29105"/>
        <note>catalytic</note>
    </ligand>
</feature>
<keyword evidence="7" id="KW-0690">Ribosome biogenesis</keyword>
<evidence type="ECO:0000256" key="3">
    <source>
        <dbReference type="ARBA" id="ARBA00022723"/>
    </source>
</evidence>
<dbReference type="PROSITE" id="PS01306">
    <property type="entry name" value="UPF0054"/>
    <property type="match status" value="1"/>
</dbReference>
<dbReference type="Proteomes" id="UP001499951">
    <property type="component" value="Unassembled WGS sequence"/>
</dbReference>
<organism evidence="8 9">
    <name type="scientific">Rhizomicrobium electricum</name>
    <dbReference type="NCBI Taxonomy" id="480070"/>
    <lineage>
        <taxon>Bacteria</taxon>
        <taxon>Pseudomonadati</taxon>
        <taxon>Pseudomonadota</taxon>
        <taxon>Alphaproteobacteria</taxon>
        <taxon>Micropepsales</taxon>
        <taxon>Micropepsaceae</taxon>
        <taxon>Rhizomicrobium</taxon>
    </lineage>
</organism>
<comment type="subcellular location">
    <subcellularLocation>
        <location evidence="7">Cytoplasm</location>
    </subcellularLocation>
</comment>
<keyword evidence="9" id="KW-1185">Reference proteome</keyword>
<dbReference type="Gene3D" id="3.40.390.30">
    <property type="entry name" value="Metalloproteases ('zincins'), catalytic domain"/>
    <property type="match status" value="1"/>
</dbReference>
<feature type="binding site" evidence="7">
    <location>
        <position position="109"/>
    </location>
    <ligand>
        <name>Zn(2+)</name>
        <dbReference type="ChEBI" id="CHEBI:29105"/>
        <note>catalytic</note>
    </ligand>
</feature>
<dbReference type="PANTHER" id="PTHR46986">
    <property type="entry name" value="ENDORIBONUCLEASE YBEY, CHLOROPLASTIC"/>
    <property type="match status" value="1"/>
</dbReference>
<dbReference type="RefSeq" id="WP_166934782.1">
    <property type="nucleotide sequence ID" value="NZ_BAAADD010000014.1"/>
</dbReference>
<keyword evidence="3 7" id="KW-0479">Metal-binding</keyword>
<dbReference type="PANTHER" id="PTHR46986:SF1">
    <property type="entry name" value="ENDORIBONUCLEASE YBEY, CHLOROPLASTIC"/>
    <property type="match status" value="1"/>
</dbReference>
<keyword evidence="6 7" id="KW-0862">Zinc</keyword>
<dbReference type="InterPro" id="IPR002036">
    <property type="entry name" value="YbeY"/>
</dbReference>
<proteinExistence type="inferred from homology"/>
<dbReference type="EC" id="3.1.-.-" evidence="7"/>
<evidence type="ECO:0000256" key="7">
    <source>
        <dbReference type="HAMAP-Rule" id="MF_00009"/>
    </source>
</evidence>
<comment type="similarity">
    <text evidence="1 7">Belongs to the endoribonuclease YbeY family.</text>
</comment>
<comment type="caution">
    <text evidence="8">The sequence shown here is derived from an EMBL/GenBank/DDBJ whole genome shotgun (WGS) entry which is preliminary data.</text>
</comment>
<comment type="cofactor">
    <cofactor evidence="7">
        <name>Zn(2+)</name>
        <dbReference type="ChEBI" id="CHEBI:29105"/>
    </cofactor>
    <text evidence="7">Binds 1 zinc ion.</text>
</comment>
<keyword evidence="7" id="KW-0698">rRNA processing</keyword>
<dbReference type="SUPFAM" id="SSF55486">
    <property type="entry name" value="Metalloproteases ('zincins'), catalytic domain"/>
    <property type="match status" value="1"/>
</dbReference>
<keyword evidence="7" id="KW-0963">Cytoplasm</keyword>
<name>A0ABN1FCZ5_9PROT</name>